<sequence length="293" mass="33500">MAENYFSKFPAVAYGNTYAIDLTERATILTSVPQSPFVYYSYDVSNGQRPDEIADSYYNDQYMDWLIYLSNGIIDPYYQWYLPNDKFNTFLQAKYETTIADLQNKISYYRNNWYNGDQISVSDYNALPSNHHRYYEDFRNVATGEILKYVRTRYDWTINTNALVGVTCSANSFTNNEVVYINFNGAHIGRGQVSFSNNTNLVLQHVSGTLYTNAEVSITGSSYVYGTKSTTNVAFTATTSISNNIVTGEEIYWDSVSIYDYENEKNEQRRTIRVLDNGISGSVSSRLTEVLAQ</sequence>
<organism evidence="1">
    <name type="scientific">uncultured Caudovirales phage</name>
    <dbReference type="NCBI Taxonomy" id="2100421"/>
    <lineage>
        <taxon>Viruses</taxon>
        <taxon>Duplodnaviria</taxon>
        <taxon>Heunggongvirae</taxon>
        <taxon>Uroviricota</taxon>
        <taxon>Caudoviricetes</taxon>
        <taxon>Peduoviridae</taxon>
        <taxon>Maltschvirus</taxon>
        <taxon>Maltschvirus maltsch</taxon>
    </lineage>
</organism>
<name>A0A6J5QC76_9CAUD</name>
<gene>
    <name evidence="1" type="ORF">UFOVP1071_12</name>
</gene>
<protein>
    <submittedName>
        <fullName evidence="1">Baseplate wedge protein gp53, bacteriophage T4</fullName>
    </submittedName>
</protein>
<dbReference type="EMBL" id="LR797022">
    <property type="protein sequence ID" value="CAB4181122.1"/>
    <property type="molecule type" value="Genomic_DNA"/>
</dbReference>
<evidence type="ECO:0000313" key="1">
    <source>
        <dbReference type="EMBL" id="CAB4181122.1"/>
    </source>
</evidence>
<reference evidence="1" key="1">
    <citation type="submission" date="2020-05" db="EMBL/GenBank/DDBJ databases">
        <authorList>
            <person name="Chiriac C."/>
            <person name="Salcher M."/>
            <person name="Ghai R."/>
            <person name="Kavagutti S V."/>
        </authorList>
    </citation>
    <scope>NUCLEOTIDE SEQUENCE</scope>
</reference>
<dbReference type="Pfam" id="PF11246">
    <property type="entry name" value="Phage_gp53"/>
    <property type="match status" value="1"/>
</dbReference>
<proteinExistence type="predicted"/>
<dbReference type="InterPro" id="IPR022607">
    <property type="entry name" value="Phage_T4_Gp53_baseplate_wedge"/>
</dbReference>
<accession>A0A6J5QC76</accession>